<keyword evidence="1" id="KW-0472">Membrane</keyword>
<evidence type="ECO:0008006" key="4">
    <source>
        <dbReference type="Google" id="ProtNLM"/>
    </source>
</evidence>
<feature type="transmembrane region" description="Helical" evidence="1">
    <location>
        <begin position="84"/>
        <end position="102"/>
    </location>
</feature>
<organism evidence="2 3">
    <name type="scientific">Candidatus Taylorbacteria bacterium RIFOXYD2_FULL_36_9</name>
    <dbReference type="NCBI Taxonomy" id="1802338"/>
    <lineage>
        <taxon>Bacteria</taxon>
        <taxon>Candidatus Tayloriibacteriota</taxon>
    </lineage>
</organism>
<evidence type="ECO:0000313" key="2">
    <source>
        <dbReference type="EMBL" id="OHA46810.1"/>
    </source>
</evidence>
<feature type="transmembrane region" description="Helical" evidence="1">
    <location>
        <begin position="277"/>
        <end position="295"/>
    </location>
</feature>
<dbReference type="Proteomes" id="UP000176965">
    <property type="component" value="Unassembled WGS sequence"/>
</dbReference>
<feature type="transmembrane region" description="Helical" evidence="1">
    <location>
        <begin position="161"/>
        <end position="178"/>
    </location>
</feature>
<feature type="transmembrane region" description="Helical" evidence="1">
    <location>
        <begin position="358"/>
        <end position="375"/>
    </location>
</feature>
<dbReference type="STRING" id="1802338.A2541_01360"/>
<gene>
    <name evidence="2" type="ORF">A2541_01360</name>
</gene>
<dbReference type="EMBL" id="MHSQ01000027">
    <property type="protein sequence ID" value="OHA46810.1"/>
    <property type="molecule type" value="Genomic_DNA"/>
</dbReference>
<feature type="transmembrane region" description="Helical" evidence="1">
    <location>
        <begin position="235"/>
        <end position="265"/>
    </location>
</feature>
<reference evidence="2 3" key="1">
    <citation type="journal article" date="2016" name="Nat. Commun.">
        <title>Thousands of microbial genomes shed light on interconnected biogeochemical processes in an aquifer system.</title>
        <authorList>
            <person name="Anantharaman K."/>
            <person name="Brown C.T."/>
            <person name="Hug L.A."/>
            <person name="Sharon I."/>
            <person name="Castelle C.J."/>
            <person name="Probst A.J."/>
            <person name="Thomas B.C."/>
            <person name="Singh A."/>
            <person name="Wilkins M.J."/>
            <person name="Karaoz U."/>
            <person name="Brodie E.L."/>
            <person name="Williams K.H."/>
            <person name="Hubbard S.S."/>
            <person name="Banfield J.F."/>
        </authorList>
    </citation>
    <scope>NUCLEOTIDE SEQUENCE [LARGE SCALE GENOMIC DNA]</scope>
</reference>
<accession>A0A1G2PEN3</accession>
<feature type="transmembrane region" description="Helical" evidence="1">
    <location>
        <begin position="12"/>
        <end position="33"/>
    </location>
</feature>
<evidence type="ECO:0000313" key="3">
    <source>
        <dbReference type="Proteomes" id="UP000176965"/>
    </source>
</evidence>
<feature type="transmembrane region" description="Helical" evidence="1">
    <location>
        <begin position="381"/>
        <end position="404"/>
    </location>
</feature>
<dbReference type="AlphaFoldDB" id="A0A1G2PEN3"/>
<sequence>MPTQDNFKKNTLFVLIPLFFLSLIGLTLFHLNLFPNLDTVVFKNTKLILIVILVLSSFVILYANKEEIAQEIIEESPKKSFWPILTLIAIILVDIILTAYQWPEIRGLWIDEWISIKTATVYSSGHFPYLPSGNPITYGYLYFFLLSLIQQVIPFFHSGRILNLIFFALFCFVFYQIIKKLFNNNRLALLSLFIFSTSPFLIYMNNEIRGYIFSLLLGYTVLWLLLSKIKPILKIFLLLIFSLLFLDNHLLNLLFLAIIFLILLLETCLNKDFRRNLPIMTLAGFILFVLAILAYKGNPLEAITFYYQKLLGSSLPNWANYKESFLYPISYLINNTSDLIIIILGGLGGLFTIFRNKLTTYPLIFLILFLIPISLQEIPNSFRYFMIILPIFCLIISEGIIYISKSLPNKFWRFSFFILLFILIISNSFYSSQANLPWAKTIDFGKAVEVIKPMLTKETIIATNYMGVQFDDYLPKIDYLIFDKQKYVYTENEKNFGKKTLLGFEFKGEKGKHFILNIPYLSLEDLQLLISQEDHPNIALIIRPWKADINAQTYKQFTSLGFKNLSKQTEPFNFYFLPKP</sequence>
<comment type="caution">
    <text evidence="2">The sequence shown here is derived from an EMBL/GenBank/DDBJ whole genome shotgun (WGS) entry which is preliminary data.</text>
</comment>
<evidence type="ECO:0000256" key="1">
    <source>
        <dbReference type="SAM" id="Phobius"/>
    </source>
</evidence>
<feature type="transmembrane region" description="Helical" evidence="1">
    <location>
        <begin position="411"/>
        <end position="430"/>
    </location>
</feature>
<name>A0A1G2PEN3_9BACT</name>
<protein>
    <recommendedName>
        <fullName evidence="4">Glycosyltransferase RgtA/B/C/D-like domain-containing protein</fullName>
    </recommendedName>
</protein>
<feature type="transmembrane region" description="Helical" evidence="1">
    <location>
        <begin position="184"/>
        <end position="203"/>
    </location>
</feature>
<proteinExistence type="predicted"/>
<keyword evidence="1" id="KW-1133">Transmembrane helix</keyword>
<feature type="transmembrane region" description="Helical" evidence="1">
    <location>
        <begin position="210"/>
        <end position="229"/>
    </location>
</feature>
<keyword evidence="1" id="KW-0812">Transmembrane</keyword>
<feature type="transmembrane region" description="Helical" evidence="1">
    <location>
        <begin position="45"/>
        <end position="63"/>
    </location>
</feature>
<feature type="transmembrane region" description="Helical" evidence="1">
    <location>
        <begin position="325"/>
        <end position="351"/>
    </location>
</feature>
<feature type="transmembrane region" description="Helical" evidence="1">
    <location>
        <begin position="137"/>
        <end position="156"/>
    </location>
</feature>